<keyword evidence="3 6" id="KW-1133">Transmembrane helix</keyword>
<gene>
    <name evidence="7" type="ORF">VTL71DRAFT_8775</name>
</gene>
<name>A0ABR4CYJ4_9HELO</name>
<accession>A0ABR4CYJ4</accession>
<evidence type="ECO:0000256" key="3">
    <source>
        <dbReference type="ARBA" id="ARBA00022989"/>
    </source>
</evidence>
<dbReference type="EMBL" id="JAZHXI010000002">
    <property type="protein sequence ID" value="KAL2074995.1"/>
    <property type="molecule type" value="Genomic_DNA"/>
</dbReference>
<feature type="region of interest" description="Disordered" evidence="5">
    <location>
        <begin position="651"/>
        <end position="682"/>
    </location>
</feature>
<feature type="transmembrane region" description="Helical" evidence="6">
    <location>
        <begin position="383"/>
        <end position="403"/>
    </location>
</feature>
<evidence type="ECO:0000256" key="2">
    <source>
        <dbReference type="ARBA" id="ARBA00022692"/>
    </source>
</evidence>
<comment type="subcellular location">
    <subcellularLocation>
        <location evidence="1">Membrane</location>
        <topology evidence="1">Multi-pass membrane protein</topology>
    </subcellularLocation>
</comment>
<evidence type="ECO:0000313" key="8">
    <source>
        <dbReference type="Proteomes" id="UP001595075"/>
    </source>
</evidence>
<feature type="transmembrane region" description="Helical" evidence="6">
    <location>
        <begin position="860"/>
        <end position="878"/>
    </location>
</feature>
<dbReference type="Proteomes" id="UP001595075">
    <property type="component" value="Unassembled WGS sequence"/>
</dbReference>
<organism evidence="7 8">
    <name type="scientific">Oculimacula yallundae</name>
    <dbReference type="NCBI Taxonomy" id="86028"/>
    <lineage>
        <taxon>Eukaryota</taxon>
        <taxon>Fungi</taxon>
        <taxon>Dikarya</taxon>
        <taxon>Ascomycota</taxon>
        <taxon>Pezizomycotina</taxon>
        <taxon>Leotiomycetes</taxon>
        <taxon>Helotiales</taxon>
        <taxon>Ploettnerulaceae</taxon>
        <taxon>Oculimacula</taxon>
    </lineage>
</organism>
<feature type="region of interest" description="Disordered" evidence="5">
    <location>
        <begin position="127"/>
        <end position="149"/>
    </location>
</feature>
<dbReference type="InterPro" id="IPR002293">
    <property type="entry name" value="AA/rel_permease1"/>
</dbReference>
<feature type="transmembrane region" description="Helical" evidence="6">
    <location>
        <begin position="51"/>
        <end position="72"/>
    </location>
</feature>
<dbReference type="PANTHER" id="PTHR11785:SF353">
    <property type="entry name" value="METHIONINE TRANSPORTER (EUROFUNG)"/>
    <property type="match status" value="1"/>
</dbReference>
<feature type="region of interest" description="Disordered" evidence="5">
    <location>
        <begin position="480"/>
        <end position="501"/>
    </location>
</feature>
<protein>
    <submittedName>
        <fullName evidence="7">Uncharacterized protein</fullName>
    </submittedName>
</protein>
<evidence type="ECO:0000256" key="5">
    <source>
        <dbReference type="SAM" id="MobiDB-lite"/>
    </source>
</evidence>
<dbReference type="Gene3D" id="1.20.1740.10">
    <property type="entry name" value="Amino acid/polyamine transporter I"/>
    <property type="match status" value="1"/>
</dbReference>
<proteinExistence type="predicted"/>
<keyword evidence="2 6" id="KW-0812">Transmembrane</keyword>
<feature type="compositionally biased region" description="Low complexity" evidence="5">
    <location>
        <begin position="659"/>
        <end position="682"/>
    </location>
</feature>
<reference evidence="7 8" key="1">
    <citation type="journal article" date="2024" name="Commun. Biol.">
        <title>Comparative genomic analysis of thermophilic fungi reveals convergent evolutionary adaptations and gene losses.</title>
        <authorList>
            <person name="Steindorff A.S."/>
            <person name="Aguilar-Pontes M.V."/>
            <person name="Robinson A.J."/>
            <person name="Andreopoulos B."/>
            <person name="LaButti K."/>
            <person name="Kuo A."/>
            <person name="Mondo S."/>
            <person name="Riley R."/>
            <person name="Otillar R."/>
            <person name="Haridas S."/>
            <person name="Lipzen A."/>
            <person name="Grimwood J."/>
            <person name="Schmutz J."/>
            <person name="Clum A."/>
            <person name="Reid I.D."/>
            <person name="Moisan M.C."/>
            <person name="Butler G."/>
            <person name="Nguyen T.T.M."/>
            <person name="Dewar K."/>
            <person name="Conant G."/>
            <person name="Drula E."/>
            <person name="Henrissat B."/>
            <person name="Hansel C."/>
            <person name="Singer S."/>
            <person name="Hutchinson M.I."/>
            <person name="de Vries R.P."/>
            <person name="Natvig D.O."/>
            <person name="Powell A.J."/>
            <person name="Tsang A."/>
            <person name="Grigoriev I.V."/>
        </authorList>
    </citation>
    <scope>NUCLEOTIDE SEQUENCE [LARGE SCALE GENOMIC DNA]</scope>
    <source>
        <strain evidence="7 8">CBS 494.80</strain>
    </source>
</reference>
<feature type="transmembrane region" description="Helical" evidence="6">
    <location>
        <begin position="87"/>
        <end position="107"/>
    </location>
</feature>
<evidence type="ECO:0000256" key="4">
    <source>
        <dbReference type="ARBA" id="ARBA00023136"/>
    </source>
</evidence>
<feature type="transmembrane region" description="Helical" evidence="6">
    <location>
        <begin position="284"/>
        <end position="304"/>
    </location>
</feature>
<dbReference type="PANTHER" id="PTHR11785">
    <property type="entry name" value="AMINO ACID TRANSPORTER"/>
    <property type="match status" value="1"/>
</dbReference>
<keyword evidence="4 6" id="KW-0472">Membrane</keyword>
<dbReference type="InterPro" id="IPR050598">
    <property type="entry name" value="AminoAcid_Transporter"/>
</dbReference>
<feature type="transmembrane region" description="Helical" evidence="6">
    <location>
        <begin position="168"/>
        <end position="192"/>
    </location>
</feature>
<evidence type="ECO:0000313" key="7">
    <source>
        <dbReference type="EMBL" id="KAL2074995.1"/>
    </source>
</evidence>
<feature type="transmembrane region" description="Helical" evidence="6">
    <location>
        <begin position="316"/>
        <end position="335"/>
    </location>
</feature>
<sequence>MADFDHDDYHSSHKAEKIEDYRQRYVTTHWIANTKKPDRRRDEEPTLRDRIGPLMVICLAISRIIGSGIFVTPVKPLNETSSTVSSLVYWTAGAILPACGILIYLELKSPETSSSLRSWRFSKINGRSVSAPRSGEELQDLNERHSQTTPTSSYPYLQSWKAPFLMSCIYGTGFIVLGNLSGNSLAFGSYIMAAAGYAEPDSRVVRFIATASLAVAFLVQYFTRRGGILINNFFVILKIAILIVLMFLGLYISHEKPGYWVPQNPGGSSSPEYSTFIYAIRHPWRTWVVSALSVFFSYFGYENARFNSRPAVLSRWDYHNWILLGFCFTWIFYYLSPDSNVPKYQAPSDSSQLTPVYTKIAEAATQVISAIYGNEFAERIMSAYVAFFAFGNIAVMTSAAASFREVVASEEIPTSLAVFNPLGWYRWFTTRRLQRAYSVERRPIISDNEATMTRGDRSKEPPEINVARRSKNLLPLIGNKSPLDSRRTVSSLEVHPTASSGLHNTSLPSRLATLKRALLSIPKEKIWFNQDNNTSISNKLKSIAENTTGETWNWWPLRPRMQNLKEGETRLNWICHCGQHLWAELSIADVEQLRSFVMIKSEVLMNDHYCCRARANWKVGAAVQAAGTSSTTATSHVSGLTTSQIPVKGASMISKGNTRSSSRPGSAAVSGGSSGSGQPTVQGVRVTVTPFPTPELYVIFGVKGSRRTLEIAQLIVSTLDDDGVFFQQLRQQYKRHRGFLRYWLSIWQLSYCDFVKFEKIRADRVIYTKNDLPIDPIYEYTPRPPDVELPPILPHEFELAFSSCSLSCKLSHFHDCIEAPTGTSALSRIPKRTAALELKTSVREPAWGIQAQHSISFVRLVWYHLGIFAGTFGFWAWWQVRHPGDVQSAATPLTVVGLFLSLFWSSSGALPAFRRPSG</sequence>
<feature type="transmembrane region" description="Helical" evidence="6">
    <location>
        <begin position="229"/>
        <end position="252"/>
    </location>
</feature>
<evidence type="ECO:0000256" key="1">
    <source>
        <dbReference type="ARBA" id="ARBA00004141"/>
    </source>
</evidence>
<dbReference type="Pfam" id="PF13520">
    <property type="entry name" value="AA_permease_2"/>
    <property type="match status" value="1"/>
</dbReference>
<comment type="caution">
    <text evidence="7">The sequence shown here is derived from an EMBL/GenBank/DDBJ whole genome shotgun (WGS) entry which is preliminary data.</text>
</comment>
<keyword evidence="8" id="KW-1185">Reference proteome</keyword>
<feature type="transmembrane region" description="Helical" evidence="6">
    <location>
        <begin position="204"/>
        <end position="222"/>
    </location>
</feature>
<evidence type="ECO:0000256" key="6">
    <source>
        <dbReference type="SAM" id="Phobius"/>
    </source>
</evidence>
<feature type="transmembrane region" description="Helical" evidence="6">
    <location>
        <begin position="890"/>
        <end position="913"/>
    </location>
</feature>